<evidence type="ECO:0000256" key="10">
    <source>
        <dbReference type="ARBA" id="ARBA00022840"/>
    </source>
</evidence>
<evidence type="ECO:0000256" key="9">
    <source>
        <dbReference type="ARBA" id="ARBA00022777"/>
    </source>
</evidence>
<evidence type="ECO:0000256" key="5">
    <source>
        <dbReference type="ARBA" id="ARBA00019973"/>
    </source>
</evidence>
<feature type="compositionally biased region" description="Polar residues" evidence="15">
    <location>
        <begin position="7"/>
        <end position="20"/>
    </location>
</feature>
<sequence>MDDPAKVTTSTGTQLSSPLVTNPDGEQKEKWHDWKYMYKQIESIKAEDIESYRDGGFHPVKLGDRLHSDFEVVAKLGNGGFGTVWLCEEGYAYEGNTNWKAVKVIAASESNEDNPELKTIRELQDQGVTRAQWETAGIMLPSRHFWIEGPNGRHLCLVFPVMGPNLRSQLEASSETIKDILAQAGRSLQFLHRHGICHGDFRTDNILLHVNDVEKLSRKEMMTLLEAPRTEQVKLADGTDLNPAPDETATIDFGISYRTGDPPGFVGIPAQWAAPEAFFSTGNTGEGSDVWSFIAMIQEIRPRDSPGAPAPSYRREWKRDLANEGVIDANLDDDSNDGDVLQPVSGTAAELEERRQSMIRLAGYADYLQTLIGVDRGHMQYQRDVDYVPSPTFVPWRVPEEEVYQLADLFGKVLRYDPGERISIDEVMQHEWFKTVAEKGKKGGTVPNSPSSNNASPPKGAKGESSASHGKSNPKPNDPSKETPVSAPESNAAVHNHHHLSAGQQALDYCIHLMVYLILLGAIAIVMLPILLPITMPAPPPPPLPSSSAHPASHFSNIVAIRQVWCATHGGCGSDNITAAVPIPWFQTRSVSPHSVFYEGIYETTSAHGSSRQIGSGVGEGKKRFEGLLVIPSV</sequence>
<dbReference type="PANTHER" id="PTHR47634:SF9">
    <property type="entry name" value="PROTEIN KINASE DOMAIN-CONTAINING PROTEIN-RELATED"/>
    <property type="match status" value="1"/>
</dbReference>
<dbReference type="InterPro" id="IPR011009">
    <property type="entry name" value="Kinase-like_dom_sf"/>
</dbReference>
<keyword evidence="16" id="KW-1133">Transmembrane helix</keyword>
<keyword evidence="16" id="KW-0812">Transmembrane</keyword>
<evidence type="ECO:0000256" key="15">
    <source>
        <dbReference type="SAM" id="MobiDB-lite"/>
    </source>
</evidence>
<keyword evidence="7" id="KW-0808">Transferase</keyword>
<evidence type="ECO:0000256" key="7">
    <source>
        <dbReference type="ARBA" id="ARBA00022679"/>
    </source>
</evidence>
<keyword evidence="19" id="KW-1185">Reference proteome</keyword>
<dbReference type="Gene3D" id="3.30.200.20">
    <property type="entry name" value="Phosphorylase Kinase, domain 1"/>
    <property type="match status" value="1"/>
</dbReference>
<dbReference type="SMART" id="SM00220">
    <property type="entry name" value="S_TKc"/>
    <property type="match status" value="1"/>
</dbReference>
<feature type="transmembrane region" description="Helical" evidence="16">
    <location>
        <begin position="513"/>
        <end position="532"/>
    </location>
</feature>
<evidence type="ECO:0000256" key="1">
    <source>
        <dbReference type="ARBA" id="ARBA00003747"/>
    </source>
</evidence>
<evidence type="ECO:0000256" key="13">
    <source>
        <dbReference type="ARBA" id="ARBA00047899"/>
    </source>
</evidence>
<keyword evidence="10" id="KW-0067">ATP-binding</keyword>
<feature type="compositionally biased region" description="Low complexity" evidence="15">
    <location>
        <begin position="447"/>
        <end position="458"/>
    </location>
</feature>
<gene>
    <name evidence="18" type="ORF">PG999_004667</name>
</gene>
<evidence type="ECO:0000256" key="3">
    <source>
        <dbReference type="ARBA" id="ARBA00012513"/>
    </source>
</evidence>
<evidence type="ECO:0000256" key="16">
    <source>
        <dbReference type="SAM" id="Phobius"/>
    </source>
</evidence>
<dbReference type="SUPFAM" id="SSF56112">
    <property type="entry name" value="Protein kinase-like (PK-like)"/>
    <property type="match status" value="1"/>
</dbReference>
<comment type="subunit">
    <text evidence="2">Component of the EKC/KEOPS complex composed of at least BUD32, CGI121, GON7, KAE1 and PCC1; the whole complex dimerizes.</text>
</comment>
<comment type="catalytic activity">
    <reaction evidence="14">
        <text>L-seryl-[protein] + ATP = O-phospho-L-seryl-[protein] + ADP + H(+)</text>
        <dbReference type="Rhea" id="RHEA:17989"/>
        <dbReference type="Rhea" id="RHEA-COMP:9863"/>
        <dbReference type="Rhea" id="RHEA-COMP:11604"/>
        <dbReference type="ChEBI" id="CHEBI:15378"/>
        <dbReference type="ChEBI" id="CHEBI:29999"/>
        <dbReference type="ChEBI" id="CHEBI:30616"/>
        <dbReference type="ChEBI" id="CHEBI:83421"/>
        <dbReference type="ChEBI" id="CHEBI:456216"/>
        <dbReference type="EC" id="2.7.11.1"/>
    </reaction>
</comment>
<dbReference type="EMBL" id="JAQQWP010000004">
    <property type="protein sequence ID" value="KAK8120547.1"/>
    <property type="molecule type" value="Genomic_DNA"/>
</dbReference>
<keyword evidence="8" id="KW-0547">Nucleotide-binding</keyword>
<dbReference type="GO" id="GO:0004674">
    <property type="term" value="F:protein serine/threonine kinase activity"/>
    <property type="evidence" value="ECO:0007669"/>
    <property type="project" value="UniProtKB-KW"/>
</dbReference>
<dbReference type="Pfam" id="PF00069">
    <property type="entry name" value="Pkinase"/>
    <property type="match status" value="1"/>
</dbReference>
<dbReference type="InterPro" id="IPR000719">
    <property type="entry name" value="Prot_kinase_dom"/>
</dbReference>
<evidence type="ECO:0000313" key="18">
    <source>
        <dbReference type="EMBL" id="KAK8120547.1"/>
    </source>
</evidence>
<comment type="catalytic activity">
    <reaction evidence="13">
        <text>L-threonyl-[protein] + ATP = O-phospho-L-threonyl-[protein] + ADP + H(+)</text>
        <dbReference type="Rhea" id="RHEA:46608"/>
        <dbReference type="Rhea" id="RHEA-COMP:11060"/>
        <dbReference type="Rhea" id="RHEA-COMP:11605"/>
        <dbReference type="ChEBI" id="CHEBI:15378"/>
        <dbReference type="ChEBI" id="CHEBI:30013"/>
        <dbReference type="ChEBI" id="CHEBI:30616"/>
        <dbReference type="ChEBI" id="CHEBI:61977"/>
        <dbReference type="ChEBI" id="CHEBI:456216"/>
        <dbReference type="EC" id="2.7.11.1"/>
    </reaction>
</comment>
<evidence type="ECO:0000259" key="17">
    <source>
        <dbReference type="PROSITE" id="PS50011"/>
    </source>
</evidence>
<name>A0AAW0QZY1_9PEZI</name>
<accession>A0AAW0QZY1</accession>
<dbReference type="AlphaFoldDB" id="A0AAW0QZY1"/>
<organism evidence="18 19">
    <name type="scientific">Apiospora kogelbergensis</name>
    <dbReference type="NCBI Taxonomy" id="1337665"/>
    <lineage>
        <taxon>Eukaryota</taxon>
        <taxon>Fungi</taxon>
        <taxon>Dikarya</taxon>
        <taxon>Ascomycota</taxon>
        <taxon>Pezizomycotina</taxon>
        <taxon>Sordariomycetes</taxon>
        <taxon>Xylariomycetidae</taxon>
        <taxon>Amphisphaeriales</taxon>
        <taxon>Apiosporaceae</taxon>
        <taxon>Apiospora</taxon>
    </lineage>
</organism>
<dbReference type="Gene3D" id="1.10.510.10">
    <property type="entry name" value="Transferase(Phosphotransferase) domain 1"/>
    <property type="match status" value="1"/>
</dbReference>
<keyword evidence="16" id="KW-0472">Membrane</keyword>
<proteinExistence type="predicted"/>
<keyword evidence="6" id="KW-0723">Serine/threonine-protein kinase</keyword>
<feature type="region of interest" description="Disordered" evidence="15">
    <location>
        <begin position="1"/>
        <end position="26"/>
    </location>
</feature>
<evidence type="ECO:0000256" key="2">
    <source>
        <dbReference type="ARBA" id="ARBA00011534"/>
    </source>
</evidence>
<feature type="domain" description="Protein kinase" evidence="17">
    <location>
        <begin position="70"/>
        <end position="433"/>
    </location>
</feature>
<dbReference type="PROSITE" id="PS50011">
    <property type="entry name" value="PROTEIN_KINASE_DOM"/>
    <property type="match status" value="1"/>
</dbReference>
<dbReference type="InterPro" id="IPR008266">
    <property type="entry name" value="Tyr_kinase_AS"/>
</dbReference>
<dbReference type="GO" id="GO:0050684">
    <property type="term" value="P:regulation of mRNA processing"/>
    <property type="evidence" value="ECO:0007669"/>
    <property type="project" value="TreeGrafter"/>
</dbReference>
<evidence type="ECO:0000256" key="12">
    <source>
        <dbReference type="ARBA" id="ARBA00033194"/>
    </source>
</evidence>
<dbReference type="Proteomes" id="UP001392437">
    <property type="component" value="Unassembled WGS sequence"/>
</dbReference>
<comment type="caution">
    <text evidence="18">The sequence shown here is derived from an EMBL/GenBank/DDBJ whole genome shotgun (WGS) entry which is preliminary data.</text>
</comment>
<comment type="function">
    <text evidence="1">Component of the EKC/KEOPS complex that is required for the formation of a threonylcarbamoyl group on adenosine at position 37 (t(6)A37) in tRNAs that read codons beginning with adenine. The complex is probably involved in the transfer of the threonylcarbamoyl moiety of threonylcarbamoyl-AMP (TC-AMP) to the N6 group of A37. BUD32 has ATPase activity in the context of the EKC/KEOPS complex and likely plays a supporting role to the catalytic subunit KAE1. The EKC/KEOPS complex also promotes both telomere uncapping and telomere elongation. The complex is required for efficient recruitment of transcriptional coactivators.</text>
</comment>
<evidence type="ECO:0000256" key="8">
    <source>
        <dbReference type="ARBA" id="ARBA00022741"/>
    </source>
</evidence>
<evidence type="ECO:0000256" key="6">
    <source>
        <dbReference type="ARBA" id="ARBA00022527"/>
    </source>
</evidence>
<evidence type="ECO:0000313" key="19">
    <source>
        <dbReference type="Proteomes" id="UP001392437"/>
    </source>
</evidence>
<evidence type="ECO:0000256" key="4">
    <source>
        <dbReference type="ARBA" id="ARBA00013948"/>
    </source>
</evidence>
<feature type="region of interest" description="Disordered" evidence="15">
    <location>
        <begin position="440"/>
        <end position="496"/>
    </location>
</feature>
<dbReference type="InterPro" id="IPR051334">
    <property type="entry name" value="SRPK"/>
</dbReference>
<keyword evidence="9 18" id="KW-0418">Kinase</keyword>
<dbReference type="GO" id="GO:0000245">
    <property type="term" value="P:spliceosomal complex assembly"/>
    <property type="evidence" value="ECO:0007669"/>
    <property type="project" value="TreeGrafter"/>
</dbReference>
<feature type="compositionally biased region" description="Polar residues" evidence="15">
    <location>
        <begin position="465"/>
        <end position="475"/>
    </location>
</feature>
<evidence type="ECO:0000256" key="11">
    <source>
        <dbReference type="ARBA" id="ARBA00030980"/>
    </source>
</evidence>
<reference evidence="18 19" key="1">
    <citation type="submission" date="2023-01" db="EMBL/GenBank/DDBJ databases">
        <title>Analysis of 21 Apiospora genomes using comparative genomics revels a genus with tremendous synthesis potential of carbohydrate active enzymes and secondary metabolites.</title>
        <authorList>
            <person name="Sorensen T."/>
        </authorList>
    </citation>
    <scope>NUCLEOTIDE SEQUENCE [LARGE SCALE GENOMIC DNA]</scope>
    <source>
        <strain evidence="18 19">CBS 117206</strain>
    </source>
</reference>
<dbReference type="PANTHER" id="PTHR47634">
    <property type="entry name" value="PROTEIN KINASE DOMAIN-CONTAINING PROTEIN-RELATED"/>
    <property type="match status" value="1"/>
</dbReference>
<dbReference type="EC" id="2.7.11.1" evidence="3"/>
<protein>
    <recommendedName>
        <fullName evidence="5">EKC/KEOPS complex subunit BUD32</fullName>
        <ecNumber evidence="3">2.7.11.1</ecNumber>
    </recommendedName>
    <alternativeName>
        <fullName evidence="11 12">Atypical Serine/threonine protein kinase BUD32</fullName>
    </alternativeName>
    <alternativeName>
        <fullName evidence="4">EKC/KEOPS complex subunit bud32</fullName>
    </alternativeName>
</protein>
<dbReference type="PROSITE" id="PS00109">
    <property type="entry name" value="PROTEIN_KINASE_TYR"/>
    <property type="match status" value="1"/>
</dbReference>
<evidence type="ECO:0000256" key="14">
    <source>
        <dbReference type="ARBA" id="ARBA00048679"/>
    </source>
</evidence>
<dbReference type="GO" id="GO:0005524">
    <property type="term" value="F:ATP binding"/>
    <property type="evidence" value="ECO:0007669"/>
    <property type="project" value="UniProtKB-KW"/>
</dbReference>